<dbReference type="Pfam" id="PF06325">
    <property type="entry name" value="PrmA"/>
    <property type="match status" value="1"/>
</dbReference>
<evidence type="ECO:0000256" key="1">
    <source>
        <dbReference type="ARBA" id="ARBA00022603"/>
    </source>
</evidence>
<dbReference type="EMBL" id="DTFV01000008">
    <property type="protein sequence ID" value="HGI29805.1"/>
    <property type="molecule type" value="Genomic_DNA"/>
</dbReference>
<dbReference type="PANTHER" id="PTHR43648">
    <property type="entry name" value="ELECTRON TRANSFER FLAVOPROTEIN BETA SUBUNIT LYSINE METHYLTRANSFERASE"/>
    <property type="match status" value="1"/>
</dbReference>
<protein>
    <submittedName>
        <fullName evidence="3">50S ribosomal protein L11 methyltransferase</fullName>
    </submittedName>
</protein>
<dbReference type="GO" id="GO:0032259">
    <property type="term" value="P:methylation"/>
    <property type="evidence" value="ECO:0007669"/>
    <property type="project" value="UniProtKB-KW"/>
</dbReference>
<keyword evidence="1 3" id="KW-0489">Methyltransferase</keyword>
<dbReference type="InterPro" id="IPR050078">
    <property type="entry name" value="Ribosomal_L11_MeTrfase_PrmA"/>
</dbReference>
<dbReference type="PANTHER" id="PTHR43648:SF1">
    <property type="entry name" value="ELECTRON TRANSFER FLAVOPROTEIN BETA SUBUNIT LYSINE METHYLTRANSFERASE"/>
    <property type="match status" value="1"/>
</dbReference>
<dbReference type="Gene3D" id="3.40.50.150">
    <property type="entry name" value="Vaccinia Virus protein VP39"/>
    <property type="match status" value="1"/>
</dbReference>
<keyword evidence="3" id="KW-0689">Ribosomal protein</keyword>
<accession>A0A7V4DDP4</accession>
<reference evidence="3" key="1">
    <citation type="journal article" date="2020" name="mSystems">
        <title>Genome- and Community-Level Interaction Insights into Carbon Utilization and Element Cycling Functions of Hydrothermarchaeota in Hydrothermal Sediment.</title>
        <authorList>
            <person name="Zhou Z."/>
            <person name="Liu Y."/>
            <person name="Xu W."/>
            <person name="Pan J."/>
            <person name="Luo Z.H."/>
            <person name="Li M."/>
        </authorList>
    </citation>
    <scope>NUCLEOTIDE SEQUENCE [LARGE SCALE GENOMIC DNA]</scope>
    <source>
        <strain evidence="3">SpSt-747</strain>
    </source>
</reference>
<organism evidence="3">
    <name type="scientific">Candidatus Caldatribacterium californiense</name>
    <dbReference type="NCBI Taxonomy" id="1454726"/>
    <lineage>
        <taxon>Bacteria</taxon>
        <taxon>Pseudomonadati</taxon>
        <taxon>Atribacterota</taxon>
        <taxon>Atribacteria</taxon>
        <taxon>Atribacterales</taxon>
        <taxon>Candidatus Caldatribacteriaceae</taxon>
        <taxon>Candidatus Caldatribacterium</taxon>
    </lineage>
</organism>
<dbReference type="GO" id="GO:0008276">
    <property type="term" value="F:protein methyltransferase activity"/>
    <property type="evidence" value="ECO:0007669"/>
    <property type="project" value="TreeGrafter"/>
</dbReference>
<gene>
    <name evidence="3" type="ORF">ENV30_00590</name>
</gene>
<dbReference type="AlphaFoldDB" id="A0A7V4DDP4"/>
<dbReference type="CDD" id="cd02440">
    <property type="entry name" value="AdoMet_MTases"/>
    <property type="match status" value="1"/>
</dbReference>
<dbReference type="InterPro" id="IPR029063">
    <property type="entry name" value="SAM-dependent_MTases_sf"/>
</dbReference>
<evidence type="ECO:0000313" key="3">
    <source>
        <dbReference type="EMBL" id="HGI29805.1"/>
    </source>
</evidence>
<proteinExistence type="predicted"/>
<dbReference type="SUPFAM" id="SSF53335">
    <property type="entry name" value="S-adenosyl-L-methionine-dependent methyltransferases"/>
    <property type="match status" value="1"/>
</dbReference>
<keyword evidence="2 3" id="KW-0808">Transferase</keyword>
<keyword evidence="3" id="KW-0687">Ribonucleoprotein</keyword>
<comment type="caution">
    <text evidence="3">The sequence shown here is derived from an EMBL/GenBank/DDBJ whole genome shotgun (WGS) entry which is preliminary data.</text>
</comment>
<name>A0A7V4DDP4_9BACT</name>
<dbReference type="GO" id="GO:0005840">
    <property type="term" value="C:ribosome"/>
    <property type="evidence" value="ECO:0007669"/>
    <property type="project" value="UniProtKB-KW"/>
</dbReference>
<evidence type="ECO:0000256" key="2">
    <source>
        <dbReference type="ARBA" id="ARBA00022679"/>
    </source>
</evidence>
<sequence length="267" mass="30245">MPGWFKLTARVREKEAFLLWLAESGTRGVWEVDDRTLVAYALSPFPPPPESLVESFTQEEEAGEDWERKWQEKFTTVWAAEDVTVRPPWERTRGVPFDLVIYPAFAFGTGHHPTTVLCLRMIRKYLKKGMAFLDVGTGSGVLAFLAWKMRARPIVAVDCDPLACAEFERNAALNGIPGEDITLVGDLALVRGTFDCVVVNISASFCHRHFEDLLRRLREGGYLILSGFTEKDLIPLLGRARRQHLQDVEIAEDSSWMVVVLHRFPVV</sequence>